<comment type="function">
    <text evidence="8">DNA-dependent RNA polymerase catalyzes the transcription of DNA into RNA using the four ribonucleoside triphosphates as substrates.</text>
</comment>
<protein>
    <recommendedName>
        <fullName evidence="8">DNA-directed RNA polymerase subunit</fullName>
    </recommendedName>
</protein>
<dbReference type="GO" id="GO:0003899">
    <property type="term" value="F:DNA-directed RNA polymerase activity"/>
    <property type="evidence" value="ECO:0007669"/>
    <property type="project" value="EnsemblFungi"/>
</dbReference>
<dbReference type="GO" id="GO:0042797">
    <property type="term" value="P:tRNA transcription by RNA polymerase III"/>
    <property type="evidence" value="ECO:0007669"/>
    <property type="project" value="EnsemblFungi"/>
</dbReference>
<feature type="binding site" evidence="9">
    <location>
        <position position="118"/>
    </location>
    <ligand>
        <name>Zn(2+)</name>
        <dbReference type="ChEBI" id="CHEBI:29105"/>
        <label>2</label>
    </ligand>
</feature>
<dbReference type="CDD" id="cd10509">
    <property type="entry name" value="Zn-ribbon_RPC11"/>
    <property type="match status" value="1"/>
</dbReference>
<organism evidence="12 13">
    <name type="scientific">Dothistroma septosporum (strain NZE10 / CBS 128990)</name>
    <name type="common">Red band needle blight fungus</name>
    <name type="synonym">Mycosphaerella pini</name>
    <dbReference type="NCBI Taxonomy" id="675120"/>
    <lineage>
        <taxon>Eukaryota</taxon>
        <taxon>Fungi</taxon>
        <taxon>Dikarya</taxon>
        <taxon>Ascomycota</taxon>
        <taxon>Pezizomycotina</taxon>
        <taxon>Dothideomycetes</taxon>
        <taxon>Dothideomycetidae</taxon>
        <taxon>Mycosphaerellales</taxon>
        <taxon>Mycosphaerellaceae</taxon>
        <taxon>Dothistroma</taxon>
    </lineage>
</organism>
<proteinExistence type="inferred from homology"/>
<dbReference type="Pfam" id="PF01096">
    <property type="entry name" value="Zn_ribbon_TFIIS"/>
    <property type="match status" value="1"/>
</dbReference>
<evidence type="ECO:0000313" key="12">
    <source>
        <dbReference type="EMBL" id="EME50236.1"/>
    </source>
</evidence>
<evidence type="ECO:0000256" key="6">
    <source>
        <dbReference type="ARBA" id="ARBA00023163"/>
    </source>
</evidence>
<dbReference type="GO" id="GO:0003676">
    <property type="term" value="F:nucleic acid binding"/>
    <property type="evidence" value="ECO:0007669"/>
    <property type="project" value="InterPro"/>
</dbReference>
<feature type="binding site" evidence="9">
    <location>
        <position position="88"/>
    </location>
    <ligand>
        <name>Zn(2+)</name>
        <dbReference type="ChEBI" id="CHEBI:29105"/>
        <label>2</label>
    </ligand>
</feature>
<dbReference type="Gene3D" id="2.20.25.10">
    <property type="match status" value="1"/>
</dbReference>
<evidence type="ECO:0000256" key="8">
    <source>
        <dbReference type="PIRNR" id="PIRNR005586"/>
    </source>
</evidence>
<dbReference type="SMART" id="SM00440">
    <property type="entry name" value="ZnF_C2C2"/>
    <property type="match status" value="1"/>
</dbReference>
<dbReference type="STRING" id="675120.N1Q376"/>
<dbReference type="InterPro" id="IPR001222">
    <property type="entry name" value="Znf_TFIIS"/>
</dbReference>
<dbReference type="GO" id="GO:0005666">
    <property type="term" value="C:RNA polymerase III complex"/>
    <property type="evidence" value="ECO:0007669"/>
    <property type="project" value="EnsemblFungi"/>
</dbReference>
<dbReference type="FunFam" id="2.20.25.10:FF:000005">
    <property type="entry name" value="DNA-directed RNA polymerase subunit"/>
    <property type="match status" value="1"/>
</dbReference>
<keyword evidence="4 10" id="KW-0863">Zinc-finger</keyword>
<reference evidence="13" key="1">
    <citation type="journal article" date="2012" name="PLoS Genet.">
        <title>The genomes of the fungal plant pathogens Cladosporium fulvum and Dothistroma septosporum reveal adaptation to different hosts and lifestyles but also signatures of common ancestry.</title>
        <authorList>
            <person name="de Wit P.J.G.M."/>
            <person name="van der Burgt A."/>
            <person name="Oekmen B."/>
            <person name="Stergiopoulos I."/>
            <person name="Abd-Elsalam K.A."/>
            <person name="Aerts A.L."/>
            <person name="Bahkali A.H."/>
            <person name="Beenen H.G."/>
            <person name="Chettri P."/>
            <person name="Cox M.P."/>
            <person name="Datema E."/>
            <person name="de Vries R.P."/>
            <person name="Dhillon B."/>
            <person name="Ganley A.R."/>
            <person name="Griffiths S.A."/>
            <person name="Guo Y."/>
            <person name="Hamelin R.C."/>
            <person name="Henrissat B."/>
            <person name="Kabir M.S."/>
            <person name="Jashni M.K."/>
            <person name="Kema G."/>
            <person name="Klaubauf S."/>
            <person name="Lapidus A."/>
            <person name="Levasseur A."/>
            <person name="Lindquist E."/>
            <person name="Mehrabi R."/>
            <person name="Ohm R.A."/>
            <person name="Owen T.J."/>
            <person name="Salamov A."/>
            <person name="Schwelm A."/>
            <person name="Schijlen E."/>
            <person name="Sun H."/>
            <person name="van den Burg H.A."/>
            <person name="van Ham R.C.H.J."/>
            <person name="Zhang S."/>
            <person name="Goodwin S.B."/>
            <person name="Grigoriev I.V."/>
            <person name="Collemare J."/>
            <person name="Bradshaw R.E."/>
        </authorList>
    </citation>
    <scope>NUCLEOTIDE SEQUENCE [LARGE SCALE GENOMIC DNA]</scope>
    <source>
        <strain evidence="13">NZE10 / CBS 128990</strain>
    </source>
</reference>
<sequence>MDLTATNHSPVCPSCSNMLVITQIPSAHCSPEDHDNAEQNRFECRTCPYQMVLDRRYYERKTMKLKAVEDILGGADSWKNVDQTEAKCANENCDSRMAYFRQVQIRSADEPMTSFYKCVKCTREWREN</sequence>
<dbReference type="HOGENOM" id="CLU_093932_3_0_1"/>
<evidence type="ECO:0000256" key="2">
    <source>
        <dbReference type="ARBA" id="ARBA00022478"/>
    </source>
</evidence>
<keyword evidence="6 8" id="KW-0804">Transcription</keyword>
<evidence type="ECO:0000256" key="4">
    <source>
        <dbReference type="ARBA" id="ARBA00022771"/>
    </source>
</evidence>
<evidence type="ECO:0000256" key="3">
    <source>
        <dbReference type="ARBA" id="ARBA00022723"/>
    </source>
</evidence>
<accession>N1Q376</accession>
<evidence type="ECO:0000259" key="11">
    <source>
        <dbReference type="PROSITE" id="PS51133"/>
    </source>
</evidence>
<dbReference type="InterPro" id="IPR012164">
    <property type="entry name" value="Rpa12/Rpb9/Rpc10/TFS"/>
</dbReference>
<keyword evidence="5 9" id="KW-0862">Zinc</keyword>
<evidence type="ECO:0000256" key="10">
    <source>
        <dbReference type="PIRSR" id="PIRSR005586-2"/>
    </source>
</evidence>
<feature type="domain" description="TFIIS-type" evidence="11">
    <location>
        <begin position="84"/>
        <end position="126"/>
    </location>
</feature>
<dbReference type="Proteomes" id="UP000016933">
    <property type="component" value="Unassembled WGS sequence"/>
</dbReference>
<gene>
    <name evidence="12" type="ORF">DOTSEDRAFT_122384</name>
</gene>
<evidence type="ECO:0000256" key="7">
    <source>
        <dbReference type="ARBA" id="ARBA00023242"/>
    </source>
</evidence>
<comment type="subcellular location">
    <subcellularLocation>
        <location evidence="1 8">Nucleus</location>
    </subcellularLocation>
</comment>
<keyword evidence="7 8" id="KW-0539">Nucleus</keyword>
<evidence type="ECO:0000256" key="5">
    <source>
        <dbReference type="ARBA" id="ARBA00022833"/>
    </source>
</evidence>
<reference evidence="12 13" key="2">
    <citation type="journal article" date="2012" name="PLoS Pathog.">
        <title>Diverse lifestyles and strategies of plant pathogenesis encoded in the genomes of eighteen Dothideomycetes fungi.</title>
        <authorList>
            <person name="Ohm R.A."/>
            <person name="Feau N."/>
            <person name="Henrissat B."/>
            <person name="Schoch C.L."/>
            <person name="Horwitz B.A."/>
            <person name="Barry K.W."/>
            <person name="Condon B.J."/>
            <person name="Copeland A.C."/>
            <person name="Dhillon B."/>
            <person name="Glaser F."/>
            <person name="Hesse C.N."/>
            <person name="Kosti I."/>
            <person name="LaButti K."/>
            <person name="Lindquist E.A."/>
            <person name="Lucas S."/>
            <person name="Salamov A.A."/>
            <person name="Bradshaw R.E."/>
            <person name="Ciuffetti L."/>
            <person name="Hamelin R.C."/>
            <person name="Kema G.H.J."/>
            <person name="Lawrence C."/>
            <person name="Scott J.A."/>
            <person name="Spatafora J.W."/>
            <person name="Turgeon B.G."/>
            <person name="de Wit P.J.G.M."/>
            <person name="Zhong S."/>
            <person name="Goodwin S.B."/>
            <person name="Grigoriev I.V."/>
        </authorList>
    </citation>
    <scope>NUCLEOTIDE SEQUENCE [LARGE SCALE GENOMIC DNA]</scope>
    <source>
        <strain evidence="13">NZE10 / CBS 128990</strain>
    </source>
</reference>
<comment type="similarity">
    <text evidence="8">Belongs to the archaeal rpoM/eukaryotic RPA12/RPB9/RPC11 RNA polymerase family.</text>
</comment>
<keyword evidence="2 8" id="KW-0240">DNA-directed RNA polymerase</keyword>
<dbReference type="OrthoDB" id="282152at2759"/>
<feature type="binding site" evidence="9">
    <location>
        <position position="47"/>
    </location>
    <ligand>
        <name>Zn(2+)</name>
        <dbReference type="ChEBI" id="CHEBI:29105"/>
        <label>1</label>
    </ligand>
</feature>
<dbReference type="GO" id="GO:0008270">
    <property type="term" value="F:zinc ion binding"/>
    <property type="evidence" value="ECO:0007669"/>
    <property type="project" value="UniProtKB-KW"/>
</dbReference>
<feature type="binding site" evidence="9">
    <location>
        <position position="12"/>
    </location>
    <ligand>
        <name>Zn(2+)</name>
        <dbReference type="ChEBI" id="CHEBI:29105"/>
        <label>1</label>
    </ligand>
</feature>
<dbReference type="EMBL" id="KB446535">
    <property type="protein sequence ID" value="EME50236.1"/>
    <property type="molecule type" value="Genomic_DNA"/>
</dbReference>
<dbReference type="PANTHER" id="PTHR11239:SF12">
    <property type="entry name" value="DNA-DIRECTED RNA POLYMERASE III SUBUNIT RPC10"/>
    <property type="match status" value="1"/>
</dbReference>
<dbReference type="PROSITE" id="PS51133">
    <property type="entry name" value="ZF_TFIIS_2"/>
    <property type="match status" value="1"/>
</dbReference>
<feature type="binding site" evidence="9">
    <location>
        <position position="121"/>
    </location>
    <ligand>
        <name>Zn(2+)</name>
        <dbReference type="ChEBI" id="CHEBI:29105"/>
        <label>2</label>
    </ligand>
</feature>
<feature type="binding site" evidence="9">
    <location>
        <position position="93"/>
    </location>
    <ligand>
        <name>Zn(2+)</name>
        <dbReference type="ChEBI" id="CHEBI:29105"/>
        <label>2</label>
    </ligand>
</feature>
<dbReference type="eggNOG" id="KOG2906">
    <property type="taxonomic scope" value="Eukaryota"/>
</dbReference>
<keyword evidence="3 9" id="KW-0479">Metal-binding</keyword>
<feature type="binding site" evidence="9">
    <location>
        <position position="44"/>
    </location>
    <ligand>
        <name>Zn(2+)</name>
        <dbReference type="ChEBI" id="CHEBI:29105"/>
        <label>1</label>
    </ligand>
</feature>
<keyword evidence="13" id="KW-1185">Reference proteome</keyword>
<dbReference type="InterPro" id="IPR034014">
    <property type="entry name" value="Zn_ribbon_RPC11_C"/>
</dbReference>
<evidence type="ECO:0000256" key="9">
    <source>
        <dbReference type="PIRSR" id="PIRSR005586-1"/>
    </source>
</evidence>
<feature type="zinc finger region" description="C4-type" evidence="10">
    <location>
        <begin position="12"/>
        <end position="47"/>
    </location>
</feature>
<dbReference type="OMA" id="MEFCDEC"/>
<dbReference type="AlphaFoldDB" id="N1Q376"/>
<feature type="binding site" evidence="9">
    <location>
        <position position="15"/>
    </location>
    <ligand>
        <name>Zn(2+)</name>
        <dbReference type="ChEBI" id="CHEBI:29105"/>
        <label>1</label>
    </ligand>
</feature>
<evidence type="ECO:0000256" key="1">
    <source>
        <dbReference type="ARBA" id="ARBA00004123"/>
    </source>
</evidence>
<dbReference type="PANTHER" id="PTHR11239">
    <property type="entry name" value="DNA-DIRECTED RNA POLYMERASE"/>
    <property type="match status" value="1"/>
</dbReference>
<evidence type="ECO:0000313" key="13">
    <source>
        <dbReference type="Proteomes" id="UP000016933"/>
    </source>
</evidence>
<dbReference type="GO" id="GO:0006384">
    <property type="term" value="P:transcription initiation at RNA polymerase III promoter"/>
    <property type="evidence" value="ECO:0007669"/>
    <property type="project" value="EnsemblFungi"/>
</dbReference>
<dbReference type="GO" id="GO:0006386">
    <property type="term" value="P:termination of RNA polymerase III transcription"/>
    <property type="evidence" value="ECO:0007669"/>
    <property type="project" value="EnsemblFungi"/>
</dbReference>
<dbReference type="PIRSF" id="PIRSF005586">
    <property type="entry name" value="RNApol_RpoM"/>
    <property type="match status" value="1"/>
</dbReference>
<name>N1Q376_DOTSN</name>
<dbReference type="SUPFAM" id="SSF57783">
    <property type="entry name" value="Zinc beta-ribbon"/>
    <property type="match status" value="1"/>
</dbReference>